<dbReference type="Proteomes" id="UP000073492">
    <property type="component" value="Unassembled WGS sequence"/>
</dbReference>
<proteinExistence type="predicted"/>
<dbReference type="EMBL" id="LFZO01000008">
    <property type="protein sequence ID" value="KXT18325.1"/>
    <property type="molecule type" value="Genomic_DNA"/>
</dbReference>
<reference evidence="1 2" key="1">
    <citation type="submission" date="2015-07" db="EMBL/GenBank/DDBJ databases">
        <title>Comparative genomics of the Sigatoka disease complex on banana suggests a link between parallel evolutionary changes in Pseudocercospora fijiensis and Pseudocercospora eumusae and increased virulence on the banana host.</title>
        <authorList>
            <person name="Chang T.-C."/>
            <person name="Salvucci A."/>
            <person name="Crous P.W."/>
            <person name="Stergiopoulos I."/>
        </authorList>
    </citation>
    <scope>NUCLEOTIDE SEQUENCE [LARGE SCALE GENOMIC DNA]</scope>
    <source>
        <strain evidence="1 2">CBS 116634</strain>
    </source>
</reference>
<gene>
    <name evidence="1" type="ORF">AC579_934</name>
</gene>
<protein>
    <submittedName>
        <fullName evidence="1">Uncharacterized protein</fullName>
    </submittedName>
</protein>
<accession>A0A139IUB3</accession>
<name>A0A139IUB3_9PEZI</name>
<evidence type="ECO:0000313" key="2">
    <source>
        <dbReference type="Proteomes" id="UP000073492"/>
    </source>
</evidence>
<comment type="caution">
    <text evidence="1">The sequence shown here is derived from an EMBL/GenBank/DDBJ whole genome shotgun (WGS) entry which is preliminary data.</text>
</comment>
<sequence length="86" mass="9465">MISSAFAHLAENDSGFWLPRVDGQVLIISGEDFYTTIFEASCIYKHPTAVVIRTEAFSGASQRSCVDLELHSSCPLFTAVYEALEC</sequence>
<dbReference type="AlphaFoldDB" id="A0A139IUB3"/>
<evidence type="ECO:0000313" key="1">
    <source>
        <dbReference type="EMBL" id="KXT18325.1"/>
    </source>
</evidence>
<organism evidence="1 2">
    <name type="scientific">Pseudocercospora musae</name>
    <dbReference type="NCBI Taxonomy" id="113226"/>
    <lineage>
        <taxon>Eukaryota</taxon>
        <taxon>Fungi</taxon>
        <taxon>Dikarya</taxon>
        <taxon>Ascomycota</taxon>
        <taxon>Pezizomycotina</taxon>
        <taxon>Dothideomycetes</taxon>
        <taxon>Dothideomycetidae</taxon>
        <taxon>Mycosphaerellales</taxon>
        <taxon>Mycosphaerellaceae</taxon>
        <taxon>Pseudocercospora</taxon>
    </lineage>
</organism>
<keyword evidence="2" id="KW-1185">Reference proteome</keyword>